<accession>A0AAW9FIF3</accession>
<dbReference type="Gene3D" id="3.40.50.300">
    <property type="entry name" value="P-loop containing nucleotide triphosphate hydrolases"/>
    <property type="match status" value="1"/>
</dbReference>
<dbReference type="InterPro" id="IPR050678">
    <property type="entry name" value="DNA_Partitioning_ATPase"/>
</dbReference>
<comment type="caution">
    <text evidence="1">The sequence shown here is derived from an EMBL/GenBank/DDBJ whole genome shotgun (WGS) entry which is preliminary data.</text>
</comment>
<evidence type="ECO:0000313" key="2">
    <source>
        <dbReference type="EMBL" id="MDX8332388.1"/>
    </source>
</evidence>
<proteinExistence type="predicted"/>
<dbReference type="PIRSF" id="PIRSF009320">
    <property type="entry name" value="Nuc_binding_HP_1000"/>
    <property type="match status" value="1"/>
</dbReference>
<dbReference type="EMBL" id="JAVRAD010000017">
    <property type="protein sequence ID" value="MDX8332388.1"/>
    <property type="molecule type" value="Genomic_DNA"/>
</dbReference>
<dbReference type="PANTHER" id="PTHR13696:SF96">
    <property type="entry name" value="COBQ_COBB_MIND_PARA NUCLEOTIDE BINDING DOMAIN-CONTAINING PROTEIN"/>
    <property type="match status" value="1"/>
</dbReference>
<dbReference type="SUPFAM" id="SSF52540">
    <property type="entry name" value="P-loop containing nucleoside triphosphate hydrolases"/>
    <property type="match status" value="1"/>
</dbReference>
<keyword evidence="3" id="KW-1185">Reference proteome</keyword>
<dbReference type="Proteomes" id="UP001277561">
    <property type="component" value="Unassembled WGS sequence"/>
</dbReference>
<dbReference type="PANTHER" id="PTHR13696">
    <property type="entry name" value="P-LOOP CONTAINING NUCLEOSIDE TRIPHOSPHATE HYDROLASE"/>
    <property type="match status" value="1"/>
</dbReference>
<dbReference type="CDD" id="cd02042">
    <property type="entry name" value="ParAB_family"/>
    <property type="match status" value="1"/>
</dbReference>
<evidence type="ECO:0000313" key="3">
    <source>
        <dbReference type="Proteomes" id="UP001277561"/>
    </source>
</evidence>
<dbReference type="InterPro" id="IPR009744">
    <property type="entry name" value="VirC1"/>
</dbReference>
<dbReference type="InterPro" id="IPR027417">
    <property type="entry name" value="P-loop_NTPase"/>
</dbReference>
<gene>
    <name evidence="1" type="ORF">RMR22_23295</name>
    <name evidence="2" type="ORF">RMS29_24580</name>
</gene>
<dbReference type="RefSeq" id="WP_234625032.1">
    <property type="nucleotide sequence ID" value="NZ_CP192770.1"/>
</dbReference>
<dbReference type="Pfam" id="PF07015">
    <property type="entry name" value="VirC1"/>
    <property type="match status" value="1"/>
</dbReference>
<evidence type="ECO:0000313" key="1">
    <source>
        <dbReference type="EMBL" id="MDX8305179.1"/>
    </source>
</evidence>
<sequence length="234" mass="25812">MPTIAVMSPKGGAGKSTVGLMLATTFNRNGASVAIMDNDPQKTLKKWKEGRKGELPVLTKCDIEIVADIDNDDFFDVLKDLRERNQIVILDTPGRATLVLSRVILRADLVLIPVRPSPEDIDQAIEAIKLIRAEMEGIGRTVAYACVMTETPGSDAFKSKIHKKFEEFARDENVPILQTQLRAREAFRTVFLDRIAVHELDPDQVSGVEKAIANAEELAGEVFSLLSPRKEDAA</sequence>
<name>A0AAW9FIF3_9HYPH</name>
<reference evidence="1 3" key="1">
    <citation type="journal article" date="2023" name="Phytobiomes J">
        <title>Deciphering the key players within the bacterial microbiota associated with aerial crown gall tumors on rhododendron: Insights into the gallobiome.</title>
        <authorList>
            <person name="Kuzmanovic N."/>
            <person name="Nesme J."/>
            <person name="Wolf J."/>
            <person name="Neumann-Schaal M."/>
            <person name="Petersen J."/>
            <person name="Fernandez-Gnecco G."/>
            <person name="Sproeer C."/>
            <person name="Bunk B."/>
            <person name="Overmann J."/>
            <person name="Sorensen S.J."/>
            <person name="Idczak E."/>
            <person name="Smalla K."/>
        </authorList>
    </citation>
    <scope>NUCLEOTIDE SEQUENCE</scope>
    <source>
        <strain evidence="1">Rho-11.1</strain>
        <strain evidence="2">Rho-14.1</strain>
        <strain evidence="3">rho-14.1</strain>
    </source>
</reference>
<organism evidence="1">
    <name type="scientific">Agrobacterium rosae</name>
    <dbReference type="NCBI Taxonomy" id="1972867"/>
    <lineage>
        <taxon>Bacteria</taxon>
        <taxon>Pseudomonadati</taxon>
        <taxon>Pseudomonadota</taxon>
        <taxon>Alphaproteobacteria</taxon>
        <taxon>Hyphomicrobiales</taxon>
        <taxon>Rhizobiaceae</taxon>
        <taxon>Rhizobium/Agrobacterium group</taxon>
        <taxon>Agrobacterium</taxon>
    </lineage>
</organism>
<protein>
    <submittedName>
        <fullName evidence="1">ParA family protein</fullName>
    </submittedName>
</protein>
<dbReference type="EMBL" id="JAVRAF010000014">
    <property type="protein sequence ID" value="MDX8305179.1"/>
    <property type="molecule type" value="Genomic_DNA"/>
</dbReference>
<dbReference type="AlphaFoldDB" id="A0AAW9FIF3"/>